<dbReference type="EMBL" id="NCKV01000142">
    <property type="protein sequence ID" value="RWS31511.1"/>
    <property type="molecule type" value="Genomic_DNA"/>
</dbReference>
<reference evidence="13 14" key="1">
    <citation type="journal article" date="2018" name="Gigascience">
        <title>Genomes of trombidid mites reveal novel predicted allergens and laterally-transferred genes associated with secondary metabolism.</title>
        <authorList>
            <person name="Dong X."/>
            <person name="Chaisiri K."/>
            <person name="Xia D."/>
            <person name="Armstrong S.D."/>
            <person name="Fang Y."/>
            <person name="Donnelly M.J."/>
            <person name="Kadowaki T."/>
            <person name="McGarry J.W."/>
            <person name="Darby A.C."/>
            <person name="Makepeace B.L."/>
        </authorList>
    </citation>
    <scope>NUCLEOTIDE SEQUENCE [LARGE SCALE GENOMIC DNA]</scope>
    <source>
        <strain evidence="13">UoL-UT</strain>
    </source>
</reference>
<dbReference type="VEuPathDB" id="VectorBase:LDEU000530"/>
<sequence length="247" mass="28039">MSEINESAFNETSNSTTADEQRPFVSSLFAQIFWSSLFGAMVVCAIIGNLAVICIILSHRRMRTKTNIFLFNLSFADLLMATFNAMFNFVFMLNSHWSFGNIYCIANNFISYLTVSCSVFTITVTSLDRYMAVVHPLKPRMSKAKSIVVIVLIWIMSTILSSPPFIYSRTFTYTYSSGETRTICTMLWPDGVPGFSYLDYISICVDLESLLGFKILETAKFNSELNCFCSKKEFNYFHASTASYNMN</sequence>
<comment type="similarity">
    <text evidence="2 10">Belongs to the G-protein coupled receptor 1 family.</text>
</comment>
<evidence type="ECO:0000256" key="4">
    <source>
        <dbReference type="ARBA" id="ARBA00022692"/>
    </source>
</evidence>
<evidence type="ECO:0000256" key="1">
    <source>
        <dbReference type="ARBA" id="ARBA00004651"/>
    </source>
</evidence>
<evidence type="ECO:0000259" key="12">
    <source>
        <dbReference type="PROSITE" id="PS50262"/>
    </source>
</evidence>
<dbReference type="OrthoDB" id="5981855at2759"/>
<comment type="subcellular location">
    <subcellularLocation>
        <location evidence="1">Cell membrane</location>
        <topology evidence="1">Multi-pass membrane protein</topology>
    </subcellularLocation>
</comment>
<dbReference type="PROSITE" id="PS50262">
    <property type="entry name" value="G_PROTEIN_RECEP_F1_2"/>
    <property type="match status" value="1"/>
</dbReference>
<keyword evidence="3" id="KW-1003">Cell membrane</keyword>
<name>A0A443SVF7_9ACAR</name>
<protein>
    <submittedName>
        <fullName evidence="13">Tachykinin-like peptides receptor 86C</fullName>
    </submittedName>
</protein>
<evidence type="ECO:0000256" key="6">
    <source>
        <dbReference type="ARBA" id="ARBA00023040"/>
    </source>
</evidence>
<organism evidence="13 14">
    <name type="scientific">Leptotrombidium deliense</name>
    <dbReference type="NCBI Taxonomy" id="299467"/>
    <lineage>
        <taxon>Eukaryota</taxon>
        <taxon>Metazoa</taxon>
        <taxon>Ecdysozoa</taxon>
        <taxon>Arthropoda</taxon>
        <taxon>Chelicerata</taxon>
        <taxon>Arachnida</taxon>
        <taxon>Acari</taxon>
        <taxon>Acariformes</taxon>
        <taxon>Trombidiformes</taxon>
        <taxon>Prostigmata</taxon>
        <taxon>Anystina</taxon>
        <taxon>Parasitengona</taxon>
        <taxon>Trombiculoidea</taxon>
        <taxon>Trombiculidae</taxon>
        <taxon>Leptotrombidium</taxon>
    </lineage>
</organism>
<feature type="transmembrane region" description="Helical" evidence="11">
    <location>
        <begin position="147"/>
        <end position="167"/>
    </location>
</feature>
<keyword evidence="7 11" id="KW-0472">Membrane</keyword>
<feature type="transmembrane region" description="Helical" evidence="11">
    <location>
        <begin position="109"/>
        <end position="127"/>
    </location>
</feature>
<evidence type="ECO:0000313" key="13">
    <source>
        <dbReference type="EMBL" id="RWS31511.1"/>
    </source>
</evidence>
<dbReference type="Gene3D" id="1.20.1070.10">
    <property type="entry name" value="Rhodopsin 7-helix transmembrane proteins"/>
    <property type="match status" value="1"/>
</dbReference>
<evidence type="ECO:0000256" key="7">
    <source>
        <dbReference type="ARBA" id="ARBA00023136"/>
    </source>
</evidence>
<dbReference type="InterPro" id="IPR000276">
    <property type="entry name" value="GPCR_Rhodpsn"/>
</dbReference>
<accession>A0A443SVF7</accession>
<dbReference type="PROSITE" id="PS00237">
    <property type="entry name" value="G_PROTEIN_RECEP_F1_1"/>
    <property type="match status" value="1"/>
</dbReference>
<dbReference type="SUPFAM" id="SSF81321">
    <property type="entry name" value="Family A G protein-coupled receptor-like"/>
    <property type="match status" value="1"/>
</dbReference>
<evidence type="ECO:0000256" key="9">
    <source>
        <dbReference type="ARBA" id="ARBA00023224"/>
    </source>
</evidence>
<evidence type="ECO:0000313" key="14">
    <source>
        <dbReference type="Proteomes" id="UP000288716"/>
    </source>
</evidence>
<dbReference type="InterPro" id="IPR001681">
    <property type="entry name" value="Neurokn_rcpt"/>
</dbReference>
<evidence type="ECO:0000256" key="11">
    <source>
        <dbReference type="SAM" id="Phobius"/>
    </source>
</evidence>
<keyword evidence="8 10" id="KW-0675">Receptor</keyword>
<dbReference type="PANTHER" id="PTHR46925:SF2">
    <property type="entry name" value="G-PROTEIN COUPLED RECEPTOR TKR-1-RELATED"/>
    <property type="match status" value="1"/>
</dbReference>
<dbReference type="Pfam" id="PF00001">
    <property type="entry name" value="7tm_1"/>
    <property type="match status" value="1"/>
</dbReference>
<evidence type="ECO:0000256" key="10">
    <source>
        <dbReference type="RuleBase" id="RU000688"/>
    </source>
</evidence>
<feature type="transmembrane region" description="Helical" evidence="11">
    <location>
        <begin position="32"/>
        <end position="57"/>
    </location>
</feature>
<feature type="transmembrane region" description="Helical" evidence="11">
    <location>
        <begin position="69"/>
        <end position="89"/>
    </location>
</feature>
<proteinExistence type="inferred from homology"/>
<gene>
    <name evidence="13" type="ORF">B4U80_06516</name>
</gene>
<dbReference type="PANTHER" id="PTHR46925">
    <property type="entry name" value="G-PROTEIN COUPLED RECEPTOR TKR-1-RELATED"/>
    <property type="match status" value="1"/>
</dbReference>
<dbReference type="GO" id="GO:0004995">
    <property type="term" value="F:tachykinin receptor activity"/>
    <property type="evidence" value="ECO:0007669"/>
    <property type="project" value="InterPro"/>
</dbReference>
<dbReference type="STRING" id="299467.A0A443SVF7"/>
<keyword evidence="4 10" id="KW-0812">Transmembrane</keyword>
<dbReference type="InterPro" id="IPR017452">
    <property type="entry name" value="GPCR_Rhodpsn_7TM"/>
</dbReference>
<keyword evidence="6 10" id="KW-0297">G-protein coupled receptor</keyword>
<evidence type="ECO:0000256" key="5">
    <source>
        <dbReference type="ARBA" id="ARBA00022989"/>
    </source>
</evidence>
<comment type="caution">
    <text evidence="13">The sequence shown here is derived from an EMBL/GenBank/DDBJ whole genome shotgun (WGS) entry which is preliminary data.</text>
</comment>
<dbReference type="PRINTS" id="PR00237">
    <property type="entry name" value="GPCRRHODOPSN"/>
</dbReference>
<keyword evidence="14" id="KW-1185">Reference proteome</keyword>
<dbReference type="AlphaFoldDB" id="A0A443SVF7"/>
<keyword evidence="5 11" id="KW-1133">Transmembrane helix</keyword>
<keyword evidence="9 10" id="KW-0807">Transducer</keyword>
<evidence type="ECO:0000256" key="2">
    <source>
        <dbReference type="ARBA" id="ARBA00010663"/>
    </source>
</evidence>
<dbReference type="GO" id="GO:0005886">
    <property type="term" value="C:plasma membrane"/>
    <property type="evidence" value="ECO:0007669"/>
    <property type="project" value="UniProtKB-SubCell"/>
</dbReference>
<evidence type="ECO:0000256" key="3">
    <source>
        <dbReference type="ARBA" id="ARBA00022475"/>
    </source>
</evidence>
<dbReference type="Proteomes" id="UP000288716">
    <property type="component" value="Unassembled WGS sequence"/>
</dbReference>
<feature type="domain" description="G-protein coupled receptors family 1 profile" evidence="12">
    <location>
        <begin position="48"/>
        <end position="247"/>
    </location>
</feature>
<evidence type="ECO:0000256" key="8">
    <source>
        <dbReference type="ARBA" id="ARBA00023170"/>
    </source>
</evidence>